<dbReference type="Proteomes" id="UP000596827">
    <property type="component" value="Unassembled WGS sequence"/>
</dbReference>
<comment type="caution">
    <text evidence="1">The sequence shown here is derived from an EMBL/GenBank/DDBJ whole genome shotgun (WGS) entry which is preliminary data.</text>
</comment>
<accession>A0A923M9Y2</accession>
<protein>
    <submittedName>
        <fullName evidence="1">Uncharacterized protein</fullName>
    </submittedName>
</protein>
<dbReference type="EMBL" id="JACORU010000005">
    <property type="protein sequence ID" value="MBC5765598.1"/>
    <property type="molecule type" value="Genomic_DNA"/>
</dbReference>
<name>A0A923M9Y2_9BURK</name>
<organism evidence="1 2">
    <name type="scientific">Ramlibacter albus</name>
    <dbReference type="NCBI Taxonomy" id="2079448"/>
    <lineage>
        <taxon>Bacteria</taxon>
        <taxon>Pseudomonadati</taxon>
        <taxon>Pseudomonadota</taxon>
        <taxon>Betaproteobacteria</taxon>
        <taxon>Burkholderiales</taxon>
        <taxon>Comamonadaceae</taxon>
        <taxon>Ramlibacter</taxon>
    </lineage>
</organism>
<dbReference type="AlphaFoldDB" id="A0A923M9Y2"/>
<proteinExistence type="predicted"/>
<keyword evidence="2" id="KW-1185">Reference proteome</keyword>
<dbReference type="RefSeq" id="WP_187082082.1">
    <property type="nucleotide sequence ID" value="NZ_JACORU010000005.1"/>
</dbReference>
<gene>
    <name evidence="1" type="ORF">H8R02_14115</name>
</gene>
<evidence type="ECO:0000313" key="1">
    <source>
        <dbReference type="EMBL" id="MBC5765598.1"/>
    </source>
</evidence>
<reference evidence="1" key="1">
    <citation type="submission" date="2020-08" db="EMBL/GenBank/DDBJ databases">
        <title>Ramlibacter sp. GTP1 16S ribosomal RNA gene genome sequencing and assembly.</title>
        <authorList>
            <person name="Kang M."/>
        </authorList>
    </citation>
    <scope>NUCLEOTIDE SEQUENCE</scope>
    <source>
        <strain evidence="1">GTP1</strain>
    </source>
</reference>
<evidence type="ECO:0000313" key="2">
    <source>
        <dbReference type="Proteomes" id="UP000596827"/>
    </source>
</evidence>
<sequence>MSTLASSKRLTVPLSERVISPAYSGKEDFEQLVLLASRLYKERLSSVPFYKDRMHDEHFWTRFVGSRVKEAQALVASSTKARGKRSRP</sequence>